<organism evidence="3 4">
    <name type="scientific">Paenibacillus urinalis</name>
    <dbReference type="NCBI Taxonomy" id="521520"/>
    <lineage>
        <taxon>Bacteria</taxon>
        <taxon>Bacillati</taxon>
        <taxon>Bacillota</taxon>
        <taxon>Bacilli</taxon>
        <taxon>Bacillales</taxon>
        <taxon>Paenibacillaceae</taxon>
        <taxon>Paenibacillus</taxon>
    </lineage>
</organism>
<feature type="domain" description="CAAX prenyl protease 2/Lysostaphin resistance protein A-like" evidence="2">
    <location>
        <begin position="136"/>
        <end position="222"/>
    </location>
</feature>
<accession>A0AAX3N699</accession>
<dbReference type="EMBL" id="CP118101">
    <property type="protein sequence ID" value="WDH84886.1"/>
    <property type="molecule type" value="Genomic_DNA"/>
</dbReference>
<keyword evidence="1" id="KW-0812">Transmembrane</keyword>
<gene>
    <name evidence="3" type="ORF">PUW23_12005</name>
</gene>
<evidence type="ECO:0000313" key="3">
    <source>
        <dbReference type="EMBL" id="WDH84886.1"/>
    </source>
</evidence>
<keyword evidence="1" id="KW-1133">Transmembrane helix</keyword>
<dbReference type="Pfam" id="PF02517">
    <property type="entry name" value="Rce1-like"/>
    <property type="match status" value="1"/>
</dbReference>
<proteinExistence type="predicted"/>
<evidence type="ECO:0000313" key="4">
    <source>
        <dbReference type="Proteomes" id="UP001220962"/>
    </source>
</evidence>
<name>A0AAX3N699_9BACL</name>
<dbReference type="PANTHER" id="PTHR36435">
    <property type="entry name" value="SLR1288 PROTEIN"/>
    <property type="match status" value="1"/>
</dbReference>
<feature type="transmembrane region" description="Helical" evidence="1">
    <location>
        <begin position="89"/>
        <end position="110"/>
    </location>
</feature>
<evidence type="ECO:0000259" key="2">
    <source>
        <dbReference type="Pfam" id="PF02517"/>
    </source>
</evidence>
<sequence>MKKQIFASMEWSFKELGLLLLLVLGIVPVTIEYLLQDFLYEWLQNSLYSGTLTGLIMAIIFIAGVYFIALKPHGLRWADVGLQAFSKSYWGFIIIWLIALIASSILILILMDLLHIGTENSKTESLQQNISLLTIMIGFVSAAIISPVYEEIFYRGFLYKWFRVKWGVGAGIFLSSFIFTIVHIPTYNTLPVNFVSGVICAWCYEKTGSIVPGMIVHGGFNGLAVMLTAL</sequence>
<dbReference type="InterPro" id="IPR052710">
    <property type="entry name" value="CAAX_protease"/>
</dbReference>
<protein>
    <submittedName>
        <fullName evidence="3">Type II CAAX endopeptidase family protein</fullName>
    </submittedName>
</protein>
<dbReference type="GO" id="GO:0080120">
    <property type="term" value="P:CAAX-box protein maturation"/>
    <property type="evidence" value="ECO:0007669"/>
    <property type="project" value="UniProtKB-ARBA"/>
</dbReference>
<dbReference type="AlphaFoldDB" id="A0AAX3N699"/>
<feature type="transmembrane region" description="Helical" evidence="1">
    <location>
        <begin position="130"/>
        <end position="149"/>
    </location>
</feature>
<dbReference type="InterPro" id="IPR003675">
    <property type="entry name" value="Rce1/LyrA-like_dom"/>
</dbReference>
<dbReference type="PANTHER" id="PTHR36435:SF1">
    <property type="entry name" value="CAAX AMINO TERMINAL PROTEASE FAMILY PROTEIN"/>
    <property type="match status" value="1"/>
</dbReference>
<feature type="transmembrane region" description="Helical" evidence="1">
    <location>
        <begin position="47"/>
        <end position="69"/>
    </location>
</feature>
<evidence type="ECO:0000256" key="1">
    <source>
        <dbReference type="SAM" id="Phobius"/>
    </source>
</evidence>
<dbReference type="GO" id="GO:0004175">
    <property type="term" value="F:endopeptidase activity"/>
    <property type="evidence" value="ECO:0007669"/>
    <property type="project" value="UniProtKB-ARBA"/>
</dbReference>
<reference evidence="3" key="1">
    <citation type="submission" date="2023-02" db="EMBL/GenBank/DDBJ databases">
        <title>Pathogen: clinical or host-associated sample.</title>
        <authorList>
            <person name="Hergert J."/>
            <person name="Casey R."/>
            <person name="Wagner J."/>
            <person name="Young E.L."/>
            <person name="Oakeson K.F."/>
        </authorList>
    </citation>
    <scope>NUCLEOTIDE SEQUENCE</scope>
    <source>
        <strain evidence="3">2022CK-00830</strain>
    </source>
</reference>
<feature type="transmembrane region" description="Helical" evidence="1">
    <location>
        <begin position="161"/>
        <end position="184"/>
    </location>
</feature>
<dbReference type="RefSeq" id="WP_274359912.1">
    <property type="nucleotide sequence ID" value="NZ_CP118101.1"/>
</dbReference>
<keyword evidence="1" id="KW-0472">Membrane</keyword>
<dbReference type="Proteomes" id="UP001220962">
    <property type="component" value="Chromosome"/>
</dbReference>